<proteinExistence type="predicted"/>
<gene>
    <name evidence="1" type="ORF">HDA32_004084</name>
</gene>
<comment type="caution">
    <text evidence="1">The sequence shown here is derived from an EMBL/GenBank/DDBJ whole genome shotgun (WGS) entry which is preliminary data.</text>
</comment>
<dbReference type="Proteomes" id="UP000589036">
    <property type="component" value="Unassembled WGS sequence"/>
</dbReference>
<sequence>MPVWTSVIESVPQALDSLERLFPEAQKHARRRGPCRSYRLRWCPRGLERETRSWKLQMRKERQMHAQPLTLLIIRPDSVWP</sequence>
<keyword evidence="2" id="KW-1185">Reference proteome</keyword>
<evidence type="ECO:0000313" key="1">
    <source>
        <dbReference type="EMBL" id="NYE48964.1"/>
    </source>
</evidence>
<evidence type="ECO:0000313" key="2">
    <source>
        <dbReference type="Proteomes" id="UP000589036"/>
    </source>
</evidence>
<name>A0A852U4E7_9ACTN</name>
<reference evidence="1 2" key="1">
    <citation type="submission" date="2020-07" db="EMBL/GenBank/DDBJ databases">
        <title>Sequencing the genomes of 1000 actinobacteria strains.</title>
        <authorList>
            <person name="Klenk H.-P."/>
        </authorList>
    </citation>
    <scope>NUCLEOTIDE SEQUENCE [LARGE SCALE GENOMIC DNA]</scope>
    <source>
        <strain evidence="1 2">CXB654</strain>
    </source>
</reference>
<accession>A0A852U4E7</accession>
<dbReference type="EMBL" id="JACCCC010000001">
    <property type="protein sequence ID" value="NYE48964.1"/>
    <property type="molecule type" value="Genomic_DNA"/>
</dbReference>
<dbReference type="AlphaFoldDB" id="A0A852U4E7"/>
<organism evidence="1 2">
    <name type="scientific">Spinactinospora alkalitolerans</name>
    <dbReference type="NCBI Taxonomy" id="687207"/>
    <lineage>
        <taxon>Bacteria</taxon>
        <taxon>Bacillati</taxon>
        <taxon>Actinomycetota</taxon>
        <taxon>Actinomycetes</taxon>
        <taxon>Streptosporangiales</taxon>
        <taxon>Nocardiopsidaceae</taxon>
        <taxon>Spinactinospora</taxon>
    </lineage>
</organism>
<protein>
    <submittedName>
        <fullName evidence="1">Uncharacterized protein</fullName>
    </submittedName>
</protein>